<gene>
    <name evidence="1" type="ORF">CALMAC_LOCUS9299</name>
</gene>
<evidence type="ECO:0000313" key="1">
    <source>
        <dbReference type="EMBL" id="VEN47573.1"/>
    </source>
</evidence>
<sequence length="103" mass="12024">MNTVTGYWQHKLINWTVHKLHGLPWDLLSPSDEDYLHYEQITTFIKDFVQDAPVFVKGHQKSNGWRELSLTTSPICTMKDVPIWLLPRRRSNTGTVLSTFIII</sequence>
<keyword evidence="2" id="KW-1185">Reference proteome</keyword>
<dbReference type="Proteomes" id="UP000410492">
    <property type="component" value="Unassembled WGS sequence"/>
</dbReference>
<organism evidence="1 2">
    <name type="scientific">Callosobruchus maculatus</name>
    <name type="common">Southern cowpea weevil</name>
    <name type="synonym">Pulse bruchid</name>
    <dbReference type="NCBI Taxonomy" id="64391"/>
    <lineage>
        <taxon>Eukaryota</taxon>
        <taxon>Metazoa</taxon>
        <taxon>Ecdysozoa</taxon>
        <taxon>Arthropoda</taxon>
        <taxon>Hexapoda</taxon>
        <taxon>Insecta</taxon>
        <taxon>Pterygota</taxon>
        <taxon>Neoptera</taxon>
        <taxon>Endopterygota</taxon>
        <taxon>Coleoptera</taxon>
        <taxon>Polyphaga</taxon>
        <taxon>Cucujiformia</taxon>
        <taxon>Chrysomeloidea</taxon>
        <taxon>Chrysomelidae</taxon>
        <taxon>Bruchinae</taxon>
        <taxon>Bruchini</taxon>
        <taxon>Callosobruchus</taxon>
    </lineage>
</organism>
<reference evidence="1 2" key="1">
    <citation type="submission" date="2019-01" db="EMBL/GenBank/DDBJ databases">
        <authorList>
            <person name="Sayadi A."/>
        </authorList>
    </citation>
    <scope>NUCLEOTIDE SEQUENCE [LARGE SCALE GENOMIC DNA]</scope>
</reference>
<proteinExistence type="predicted"/>
<dbReference type="AlphaFoldDB" id="A0A653CII0"/>
<evidence type="ECO:0000313" key="2">
    <source>
        <dbReference type="Proteomes" id="UP000410492"/>
    </source>
</evidence>
<name>A0A653CII0_CALMS</name>
<protein>
    <submittedName>
        <fullName evidence="1">Uncharacterized protein</fullName>
    </submittedName>
</protein>
<dbReference type="EMBL" id="CAACVG010007902">
    <property type="protein sequence ID" value="VEN47573.1"/>
    <property type="molecule type" value="Genomic_DNA"/>
</dbReference>
<accession>A0A653CII0</accession>